<dbReference type="EMBL" id="JAVYJV010000076">
    <property type="protein sequence ID" value="KAK4336923.1"/>
    <property type="molecule type" value="Genomic_DNA"/>
</dbReference>
<evidence type="ECO:0000259" key="3">
    <source>
        <dbReference type="Pfam" id="PF00080"/>
    </source>
</evidence>
<feature type="domain" description="Superoxide dismutase copper/zinc binding" evidence="3">
    <location>
        <begin position="360"/>
        <end position="448"/>
    </location>
</feature>
<dbReference type="InterPro" id="IPR056748">
    <property type="entry name" value="VPS13-like_C"/>
</dbReference>
<accession>A0AAE1UM27</accession>
<keyword evidence="7" id="KW-1185">Reference proteome</keyword>
<comment type="similarity">
    <text evidence="1">Belongs to the VPS13 family.</text>
</comment>
<dbReference type="Pfam" id="PF25037">
    <property type="entry name" value="VPS13_C"/>
    <property type="match status" value="1"/>
</dbReference>
<feature type="domain" description="Amidase" evidence="4">
    <location>
        <begin position="449"/>
        <end position="513"/>
    </location>
</feature>
<feature type="region of interest" description="Disordered" evidence="2">
    <location>
        <begin position="63"/>
        <end position="193"/>
    </location>
</feature>
<dbReference type="InterPro" id="IPR023631">
    <property type="entry name" value="Amidase_dom"/>
</dbReference>
<evidence type="ECO:0008006" key="8">
    <source>
        <dbReference type="Google" id="ProtNLM"/>
    </source>
</evidence>
<evidence type="ECO:0000259" key="4">
    <source>
        <dbReference type="Pfam" id="PF01425"/>
    </source>
</evidence>
<feature type="compositionally biased region" description="Polar residues" evidence="2">
    <location>
        <begin position="132"/>
        <end position="149"/>
    </location>
</feature>
<evidence type="ECO:0000256" key="2">
    <source>
        <dbReference type="SAM" id="MobiDB-lite"/>
    </source>
</evidence>
<dbReference type="PANTHER" id="PTHR16166">
    <property type="entry name" value="VACUOLAR PROTEIN SORTING-ASSOCIATED PROTEIN VPS13"/>
    <property type="match status" value="1"/>
</dbReference>
<dbReference type="InterPro" id="IPR036423">
    <property type="entry name" value="SOD-like_Cu/Zn_dom_sf"/>
</dbReference>
<dbReference type="Gene3D" id="2.60.40.200">
    <property type="entry name" value="Superoxide dismutase, copper/zinc binding domain"/>
    <property type="match status" value="1"/>
</dbReference>
<evidence type="ECO:0000256" key="1">
    <source>
        <dbReference type="ARBA" id="ARBA00006545"/>
    </source>
</evidence>
<evidence type="ECO:0000313" key="7">
    <source>
        <dbReference type="Proteomes" id="UP001291623"/>
    </source>
</evidence>
<sequence>MKFDFNSNAIVFNQRLAFKHNPQLPIEDYLIDSYDYFKKILGFGTKYQELTTVAPTESFNDVTTASNNVTTTPSNDMKTTPSSDTKTTPSSDIKTTPSSDIKTTPSSDIKTTPSSDIKTTSSSDMKTTTSSGIKTTPSSGMKTTPSSGMKTKPSYGYKTTPSNVQGTRPSNNFETTSTFAKTTPSSKFKKKSSETPKISIVKREVNENENFKNNETFTTVSYDQQTDTNKFSSLENIFNNTKDDENDDIVETTTSMINERVSTINSESTKPNITKQSSNKQRDLKSILTSRNRFAKSNYFDDSEIEEKEPHEEWAMWLDQILPAAKDYTNYLSNYFVLIFSGEYTAKKGDKYFHRSLKGGGCHETKGDFNPYSVNHGGPDYKTRHLGDLGNIEANSTGIAVFRFKDKQIKVHDKLRGIIGRSVVIHEFEDDFGQSKEKQSTRSGDSGGTPEIVLWWDTDNKIYGRTNNPYDLSRIPGGSSGGEGALIAAAGSIMGVGSDILGSIRIPSMFNELPATHCATGLSKEGLPTGFTVATGISQDRLSIAFAKEIEKIYNDEAKYDLGVKVKAQGLLLGVKQGFNDLFYEPAMGIVQGPEEFAEGLVLGVRSLFSSTVGGVAGAMGKITGTLGEGISSLMDQAERKKRRERLNKPTTILQNSKNLAKGFFSGVTGLVSKPIEGVKKDGFEGLVKGVGHGVIGLVAQPTTGIIDFTSGTLNQLQRTVNIAEEVKRQRPTRAISVDGVLRSYNAFEAIGKEILKSLSKGNFSTDQPKKVLGMFGEKFTYEVVCDNKSIVKMLEMIKIIIVGYVIKKNVILIVKYVLAHIT</sequence>
<proteinExistence type="inferred from homology"/>
<organism evidence="6 7">
    <name type="scientific">Anisodus tanguticus</name>
    <dbReference type="NCBI Taxonomy" id="243964"/>
    <lineage>
        <taxon>Eukaryota</taxon>
        <taxon>Viridiplantae</taxon>
        <taxon>Streptophyta</taxon>
        <taxon>Embryophyta</taxon>
        <taxon>Tracheophyta</taxon>
        <taxon>Spermatophyta</taxon>
        <taxon>Magnoliopsida</taxon>
        <taxon>eudicotyledons</taxon>
        <taxon>Gunneridae</taxon>
        <taxon>Pentapetalae</taxon>
        <taxon>asterids</taxon>
        <taxon>lamiids</taxon>
        <taxon>Solanales</taxon>
        <taxon>Solanaceae</taxon>
        <taxon>Solanoideae</taxon>
        <taxon>Hyoscyameae</taxon>
        <taxon>Anisodus</taxon>
    </lineage>
</organism>
<dbReference type="InterPro" id="IPR026847">
    <property type="entry name" value="VPS13"/>
</dbReference>
<dbReference type="Gene3D" id="3.90.1300.10">
    <property type="entry name" value="Amidase signature (AS) domain"/>
    <property type="match status" value="1"/>
</dbReference>
<dbReference type="GO" id="GO:0045053">
    <property type="term" value="P:protein retention in Golgi apparatus"/>
    <property type="evidence" value="ECO:0007669"/>
    <property type="project" value="TreeGrafter"/>
</dbReference>
<dbReference type="Pfam" id="PF00080">
    <property type="entry name" value="Sod_Cu"/>
    <property type="match status" value="1"/>
</dbReference>
<protein>
    <recommendedName>
        <fullName evidence="8">Superoxide dismutase copper/zinc binding domain-containing protein</fullName>
    </recommendedName>
</protein>
<feature type="domain" description="Intermembrane lipid transfer protein VPS13-like C-terminal" evidence="5">
    <location>
        <begin position="731"/>
        <end position="768"/>
    </location>
</feature>
<feature type="compositionally biased region" description="Low complexity" evidence="2">
    <location>
        <begin position="174"/>
        <end position="186"/>
    </location>
</feature>
<dbReference type="Pfam" id="PF01425">
    <property type="entry name" value="Amidase"/>
    <property type="match status" value="1"/>
</dbReference>
<gene>
    <name evidence="6" type="ORF">RND71_044039</name>
</gene>
<dbReference type="GO" id="GO:0006801">
    <property type="term" value="P:superoxide metabolic process"/>
    <property type="evidence" value="ECO:0007669"/>
    <property type="project" value="InterPro"/>
</dbReference>
<dbReference type="GO" id="GO:0046872">
    <property type="term" value="F:metal ion binding"/>
    <property type="evidence" value="ECO:0007669"/>
    <property type="project" value="InterPro"/>
</dbReference>
<feature type="compositionally biased region" description="Low complexity" evidence="2">
    <location>
        <begin position="78"/>
        <end position="101"/>
    </location>
</feature>
<dbReference type="InterPro" id="IPR036928">
    <property type="entry name" value="AS_sf"/>
</dbReference>
<name>A0AAE1UM27_9SOLA</name>
<dbReference type="SUPFAM" id="SSF49329">
    <property type="entry name" value="Cu,Zn superoxide dismutase-like"/>
    <property type="match status" value="1"/>
</dbReference>
<feature type="compositionally biased region" description="Polar residues" evidence="2">
    <location>
        <begin position="157"/>
        <end position="173"/>
    </location>
</feature>
<comment type="caution">
    <text evidence="6">The sequence shown here is derived from an EMBL/GenBank/DDBJ whole genome shotgun (WGS) entry which is preliminary data.</text>
</comment>
<dbReference type="GO" id="GO:0006623">
    <property type="term" value="P:protein targeting to vacuole"/>
    <property type="evidence" value="ECO:0007669"/>
    <property type="project" value="TreeGrafter"/>
</dbReference>
<dbReference type="PANTHER" id="PTHR16166:SF93">
    <property type="entry name" value="INTERMEMBRANE LIPID TRANSFER PROTEIN VPS13"/>
    <property type="match status" value="1"/>
</dbReference>
<dbReference type="AlphaFoldDB" id="A0AAE1UM27"/>
<dbReference type="InterPro" id="IPR001424">
    <property type="entry name" value="SOD_Cu_Zn_dom"/>
</dbReference>
<feature type="compositionally biased region" description="Polar residues" evidence="2">
    <location>
        <begin position="63"/>
        <end position="77"/>
    </location>
</feature>
<dbReference type="Proteomes" id="UP001291623">
    <property type="component" value="Unassembled WGS sequence"/>
</dbReference>
<evidence type="ECO:0000259" key="5">
    <source>
        <dbReference type="Pfam" id="PF25037"/>
    </source>
</evidence>
<reference evidence="6" key="1">
    <citation type="submission" date="2023-12" db="EMBL/GenBank/DDBJ databases">
        <title>Genome assembly of Anisodus tanguticus.</title>
        <authorList>
            <person name="Wang Y.-J."/>
        </authorList>
    </citation>
    <scope>NUCLEOTIDE SEQUENCE</scope>
    <source>
        <strain evidence="6">KB-2021</strain>
        <tissue evidence="6">Leaf</tissue>
    </source>
</reference>
<evidence type="ECO:0000313" key="6">
    <source>
        <dbReference type="EMBL" id="KAK4336923.1"/>
    </source>
</evidence>
<dbReference type="SUPFAM" id="SSF75304">
    <property type="entry name" value="Amidase signature (AS) enzymes"/>
    <property type="match status" value="1"/>
</dbReference>
<feature type="compositionally biased region" description="Low complexity" evidence="2">
    <location>
        <begin position="109"/>
        <end position="131"/>
    </location>
</feature>